<name>A0A7W8A8F6_9ACTN</name>
<accession>A0A7W8A8F6</accession>
<dbReference type="Pfam" id="PF14085">
    <property type="entry name" value="DUF4265"/>
    <property type="match status" value="1"/>
</dbReference>
<reference evidence="1 2" key="1">
    <citation type="submission" date="2020-08" db="EMBL/GenBank/DDBJ databases">
        <title>Genomic Encyclopedia of Type Strains, Phase IV (KMG-IV): sequencing the most valuable type-strain genomes for metagenomic binning, comparative biology and taxonomic classification.</title>
        <authorList>
            <person name="Goeker M."/>
        </authorList>
    </citation>
    <scope>NUCLEOTIDE SEQUENCE [LARGE SCALE GENOMIC DNA]</scope>
    <source>
        <strain evidence="1 2">DSM 45385</strain>
    </source>
</reference>
<evidence type="ECO:0000313" key="1">
    <source>
        <dbReference type="EMBL" id="MBB5081480.1"/>
    </source>
</evidence>
<evidence type="ECO:0008006" key="3">
    <source>
        <dbReference type="Google" id="ProtNLM"/>
    </source>
</evidence>
<sequence>MMNSAATTHVRVVFELEQDENGWPPAGSERLWAVPAGPGLVRLDNIPFFARGVACGDVVRVEADAEGTVWAKEVVEFSGNCTIRVVPDRDGDLEGDLNTVLNLFAPLGVEGEGLERFGLVALNIPPAADLAGAKRLLVEGQDGWWDYEEGCVTEVWRVLDPG</sequence>
<evidence type="ECO:0000313" key="2">
    <source>
        <dbReference type="Proteomes" id="UP000568380"/>
    </source>
</evidence>
<dbReference type="Proteomes" id="UP000568380">
    <property type="component" value="Unassembled WGS sequence"/>
</dbReference>
<dbReference type="EMBL" id="JACHIN010000010">
    <property type="protein sequence ID" value="MBB5081480.1"/>
    <property type="molecule type" value="Genomic_DNA"/>
</dbReference>
<dbReference type="AlphaFoldDB" id="A0A7W8A8F6"/>
<comment type="caution">
    <text evidence="1">The sequence shown here is derived from an EMBL/GenBank/DDBJ whole genome shotgun (WGS) entry which is preliminary data.</text>
</comment>
<dbReference type="InterPro" id="IPR025361">
    <property type="entry name" value="DUF4265"/>
</dbReference>
<gene>
    <name evidence="1" type="ORF">HNR40_006975</name>
</gene>
<protein>
    <recommendedName>
        <fullName evidence="3">DUF4265 domain-containing protein</fullName>
    </recommendedName>
</protein>
<organism evidence="1 2">
    <name type="scientific">Nonomuraea endophytica</name>
    <dbReference type="NCBI Taxonomy" id="714136"/>
    <lineage>
        <taxon>Bacteria</taxon>
        <taxon>Bacillati</taxon>
        <taxon>Actinomycetota</taxon>
        <taxon>Actinomycetes</taxon>
        <taxon>Streptosporangiales</taxon>
        <taxon>Streptosporangiaceae</taxon>
        <taxon>Nonomuraea</taxon>
    </lineage>
</organism>
<proteinExistence type="predicted"/>
<keyword evidence="2" id="KW-1185">Reference proteome</keyword>